<reference evidence="3" key="1">
    <citation type="submission" date="2018-04" db="EMBL/GenBank/DDBJ databases">
        <authorList>
            <person name="Cornet L."/>
        </authorList>
    </citation>
    <scope>NUCLEOTIDE SEQUENCE [LARGE SCALE GENOMIC DNA]</scope>
</reference>
<dbReference type="AlphaFoldDB" id="A0A2W4XPX6"/>
<organism evidence="2 3">
    <name type="scientific">Shackletoniella antarctica</name>
    <dbReference type="NCBI Taxonomy" id="268115"/>
    <lineage>
        <taxon>Bacteria</taxon>
        <taxon>Bacillati</taxon>
        <taxon>Cyanobacteriota</taxon>
        <taxon>Cyanophyceae</taxon>
        <taxon>Oculatellales</taxon>
        <taxon>Oculatellaceae</taxon>
        <taxon>Shackletoniella</taxon>
    </lineage>
</organism>
<evidence type="ECO:0000313" key="3">
    <source>
        <dbReference type="Proteomes" id="UP000249081"/>
    </source>
</evidence>
<gene>
    <name evidence="2" type="ORF">DCF17_21900</name>
</gene>
<evidence type="ECO:0000256" key="1">
    <source>
        <dbReference type="HAMAP-Rule" id="MF_01086"/>
    </source>
</evidence>
<dbReference type="SUPFAM" id="SSF52733">
    <property type="entry name" value="Nicotinate mononucleotide:5,6-dimethylbenzimidazole phosphoribosyltransferase (CobT)"/>
    <property type="match status" value="1"/>
</dbReference>
<dbReference type="EMBL" id="QBMN01000251">
    <property type="protein sequence ID" value="PZO33478.1"/>
    <property type="molecule type" value="Genomic_DNA"/>
</dbReference>
<comment type="similarity">
    <text evidence="1">Belongs to the UPF0284 family.</text>
</comment>
<dbReference type="PANTHER" id="PTHR38811">
    <property type="match status" value="1"/>
</dbReference>
<sequence>MRGLRPVLVLTLGFTETGLIEGISAAGATPRDRRYTALADAEFMANGLTPAPKYPLPPLQAGASPALISRAVIAAQGIPLSILNAGLPLPPTVPSIDLGGEPAQCLSTGSALPLEMVRHLWQQGLTQGTSMGAAQGDYLLLAECVVGGTTTALGLLTGLGVDASDRVNSSHPTCNHSQKQILVAQGLSRAGLAAKPHPLAVVAAVGDPMQPVVAGLALSASRTRPVLLAGGTQMLAVYALMMAMAEAEGYQWNPENVVVGTTRWVAEDATGDTVGLARFTDACLMATPLSFENSRFEALRAYEQGFVKEGVGAGGCAIAAALCQNWGQPELLAAVEALLEQKSQLEKP</sequence>
<reference evidence="2 3" key="2">
    <citation type="submission" date="2018-06" db="EMBL/GenBank/DDBJ databases">
        <title>Metagenomic assembly of (sub)arctic Cyanobacteria and their associated microbiome from non-axenic cultures.</title>
        <authorList>
            <person name="Baurain D."/>
        </authorList>
    </citation>
    <scope>NUCLEOTIDE SEQUENCE [LARGE SCALE GENOMIC DNA]</scope>
    <source>
        <strain evidence="2">ULC041bin1</strain>
    </source>
</reference>
<dbReference type="InterPro" id="IPR036087">
    <property type="entry name" value="Nict_dMeBzImd_PRibTrfase_sf"/>
</dbReference>
<name>A0A2W4XPX6_9CYAN</name>
<dbReference type="NCBIfam" id="NF003373">
    <property type="entry name" value="PRK04447.1-6"/>
    <property type="match status" value="1"/>
</dbReference>
<dbReference type="HAMAP" id="MF_01086">
    <property type="entry name" value="UPF0284"/>
    <property type="match status" value="1"/>
</dbReference>
<dbReference type="CDD" id="cd02439">
    <property type="entry name" value="DMB-PRT_CobT"/>
    <property type="match status" value="1"/>
</dbReference>
<dbReference type="InterPro" id="IPR003200">
    <property type="entry name" value="Nict_dMeBzImd_PRibTrfase"/>
</dbReference>
<dbReference type="Gene3D" id="3.40.50.10210">
    <property type="match status" value="1"/>
</dbReference>
<dbReference type="Proteomes" id="UP000249081">
    <property type="component" value="Unassembled WGS sequence"/>
</dbReference>
<protein>
    <recommendedName>
        <fullName evidence="1">UPF0284 protein DCF17_21900</fullName>
    </recommendedName>
</protein>
<proteinExistence type="inferred from homology"/>
<dbReference type="GO" id="GO:0008939">
    <property type="term" value="F:nicotinate-nucleotide-dimethylbenzimidazole phosphoribosyltransferase activity"/>
    <property type="evidence" value="ECO:0007669"/>
    <property type="project" value="InterPro"/>
</dbReference>
<dbReference type="PANTHER" id="PTHR38811:SF1">
    <property type="entry name" value="UPF0284 PROTEIN SLL1500"/>
    <property type="match status" value="1"/>
</dbReference>
<comment type="caution">
    <text evidence="2">The sequence shown here is derived from an EMBL/GenBank/DDBJ whole genome shotgun (WGS) entry which is preliminary data.</text>
</comment>
<dbReference type="InterPro" id="IPR002805">
    <property type="entry name" value="Nict_dMeBzImd_PRibTrfase_arc"/>
</dbReference>
<dbReference type="NCBIfam" id="TIGR00303">
    <property type="entry name" value="nicotinate mononucleotide-dependent phosphoribosyltransferase CobT"/>
    <property type="match status" value="1"/>
</dbReference>
<accession>A0A2W4XPX6</accession>
<evidence type="ECO:0000313" key="2">
    <source>
        <dbReference type="EMBL" id="PZO33478.1"/>
    </source>
</evidence>